<proteinExistence type="predicted"/>
<dbReference type="PANTHER" id="PTHR43685">
    <property type="entry name" value="GLYCOSYLTRANSFERASE"/>
    <property type="match status" value="1"/>
</dbReference>
<dbReference type="PANTHER" id="PTHR43685:SF2">
    <property type="entry name" value="GLYCOSYLTRANSFERASE 2-LIKE DOMAIN-CONTAINING PROTEIN"/>
    <property type="match status" value="1"/>
</dbReference>
<dbReference type="AlphaFoldDB" id="G3IQT5"/>
<evidence type="ECO:0000313" key="3">
    <source>
        <dbReference type="Proteomes" id="UP000004664"/>
    </source>
</evidence>
<keyword evidence="2" id="KW-0808">Transferase</keyword>
<dbReference type="Pfam" id="PF00535">
    <property type="entry name" value="Glycos_transf_2"/>
    <property type="match status" value="1"/>
</dbReference>
<sequence length="274" mass="31116">MSVVIPSYNRRERLKRALLSVYSQTSLPAEIVVIDDGSTDGTEAMLRREFPEVNYYYQENLGVSAARNLGIQQATGDWLAFLDSDDEWLPEKLANQKAALATHPEHRICHTEENWIRNGTQVDVPKKYAKTGGWIFSHCLPLCAVSPSTVLIHRSVLTDIGLFDVRLPACEDYDLWLRITANYPILLVEQPQINKHGGHEDQLSCAFWGMDRFRISALQKSIDAGQLSEQNREAAVNMLLKKAGIYLNGVIKRGKTDEADYYRQLIERYAMDVD</sequence>
<keyword evidence="3" id="KW-1185">Reference proteome</keyword>
<dbReference type="GO" id="GO:0016740">
    <property type="term" value="F:transferase activity"/>
    <property type="evidence" value="ECO:0007669"/>
    <property type="project" value="UniProtKB-KW"/>
</dbReference>
<dbReference type="InterPro" id="IPR029044">
    <property type="entry name" value="Nucleotide-diphossugar_trans"/>
</dbReference>
<dbReference type="InterPro" id="IPR001173">
    <property type="entry name" value="Glyco_trans_2-like"/>
</dbReference>
<dbReference type="eggNOG" id="COG1216">
    <property type="taxonomic scope" value="Bacteria"/>
</dbReference>
<dbReference type="STRING" id="697282.Mettu_2134"/>
<dbReference type="HOGENOM" id="CLU_025996_0_0_6"/>
<dbReference type="EMBL" id="JH109152">
    <property type="protein sequence ID" value="EGW23285.1"/>
    <property type="molecule type" value="Genomic_DNA"/>
</dbReference>
<evidence type="ECO:0000259" key="1">
    <source>
        <dbReference type="Pfam" id="PF00535"/>
    </source>
</evidence>
<dbReference type="Proteomes" id="UP000004664">
    <property type="component" value="Unassembled WGS sequence"/>
</dbReference>
<reference evidence="2 3" key="1">
    <citation type="submission" date="2011-06" db="EMBL/GenBank/DDBJ databases">
        <title>Genomic sequence of Methylobacter tundripaludum SV96.</title>
        <authorList>
            <consortium name="US DOE Joint Genome Institute"/>
            <person name="Lucas S."/>
            <person name="Han J."/>
            <person name="Lapidus A."/>
            <person name="Cheng J.-F."/>
            <person name="Goodwin L."/>
            <person name="Pitluck S."/>
            <person name="Held B."/>
            <person name="Detter J.C."/>
            <person name="Han C."/>
            <person name="Tapia R."/>
            <person name="Land M."/>
            <person name="Hauser L."/>
            <person name="Kyrpides N."/>
            <person name="Ivanova N."/>
            <person name="Ovchinnikova G."/>
            <person name="Pagani I."/>
            <person name="Klotz M.G."/>
            <person name="Dispirito A.A."/>
            <person name="Murrell J.C."/>
            <person name="Dunfield P."/>
            <person name="Kalyuzhnaya M.G."/>
            <person name="Svenning M."/>
            <person name="Trotsenko Y.A."/>
            <person name="Stein L.Y."/>
            <person name="Woyke T."/>
        </authorList>
    </citation>
    <scope>NUCLEOTIDE SEQUENCE [LARGE SCALE GENOMIC DNA]</scope>
    <source>
        <strain evidence="3">ATCC BAA-1195 / DSM 17260 / SV96</strain>
    </source>
</reference>
<organism evidence="2 3">
    <name type="scientific">Methylobacter tundripaludum (strain ATCC BAA-1195 / DSM 17260 / SV96)</name>
    <dbReference type="NCBI Taxonomy" id="697282"/>
    <lineage>
        <taxon>Bacteria</taxon>
        <taxon>Pseudomonadati</taxon>
        <taxon>Pseudomonadota</taxon>
        <taxon>Gammaproteobacteria</taxon>
        <taxon>Methylococcales</taxon>
        <taxon>Methylococcaceae</taxon>
        <taxon>Methylobacter</taxon>
    </lineage>
</organism>
<evidence type="ECO:0000313" key="2">
    <source>
        <dbReference type="EMBL" id="EGW23285.1"/>
    </source>
</evidence>
<accession>G3IQT5</accession>
<gene>
    <name evidence="2" type="ORF">Mettu_2134</name>
</gene>
<dbReference type="Gene3D" id="3.90.550.10">
    <property type="entry name" value="Spore Coat Polysaccharide Biosynthesis Protein SpsA, Chain A"/>
    <property type="match status" value="1"/>
</dbReference>
<dbReference type="SUPFAM" id="SSF53448">
    <property type="entry name" value="Nucleotide-diphospho-sugar transferases"/>
    <property type="match status" value="1"/>
</dbReference>
<dbReference type="InterPro" id="IPR050834">
    <property type="entry name" value="Glycosyltransf_2"/>
</dbReference>
<protein>
    <submittedName>
        <fullName evidence="2">Glycosyl transferase family 2</fullName>
    </submittedName>
</protein>
<feature type="domain" description="Glycosyltransferase 2-like" evidence="1">
    <location>
        <begin position="2"/>
        <end position="105"/>
    </location>
</feature>
<name>G3IQT5_METTV</name>
<dbReference type="CDD" id="cd00761">
    <property type="entry name" value="Glyco_tranf_GTA_type"/>
    <property type="match status" value="1"/>
</dbReference>